<organism evidence="3 4">
    <name type="scientific">Paractinoplanes ovalisporus</name>
    <dbReference type="NCBI Taxonomy" id="2810368"/>
    <lineage>
        <taxon>Bacteria</taxon>
        <taxon>Bacillati</taxon>
        <taxon>Actinomycetota</taxon>
        <taxon>Actinomycetes</taxon>
        <taxon>Micromonosporales</taxon>
        <taxon>Micromonosporaceae</taxon>
        <taxon>Paractinoplanes</taxon>
    </lineage>
</organism>
<feature type="signal peptide" evidence="1">
    <location>
        <begin position="1"/>
        <end position="26"/>
    </location>
</feature>
<dbReference type="Gene3D" id="1.10.10.10">
    <property type="entry name" value="Winged helix-like DNA-binding domain superfamily/Winged helix DNA-binding domain"/>
    <property type="match status" value="2"/>
</dbReference>
<proteinExistence type="predicted"/>
<dbReference type="InterPro" id="IPR036388">
    <property type="entry name" value="WH-like_DNA-bd_sf"/>
</dbReference>
<protein>
    <submittedName>
        <fullName evidence="3">Ltp family lipoprotein</fullName>
    </submittedName>
</protein>
<evidence type="ECO:0000313" key="4">
    <source>
        <dbReference type="Proteomes" id="UP000632138"/>
    </source>
</evidence>
<evidence type="ECO:0000313" key="3">
    <source>
        <dbReference type="EMBL" id="MBM2616197.1"/>
    </source>
</evidence>
<evidence type="ECO:0000259" key="2">
    <source>
        <dbReference type="Pfam" id="PF07553"/>
    </source>
</evidence>
<sequence length="140" mass="15237">MKKLLVSVSVAIAAAGLIGTAAPAQAAEHVTPRNVSTASYHAAKESVAQQNARRMAASYLKTMPFSRTGLIDQLEYEGFTTKLATYGVDKQHANWNYQAARMAKSYLRTMPFSRQGLIDQLEYEGFTTAQATYGVKKAGL</sequence>
<name>A0ABS2A8N7_9ACTN</name>
<comment type="caution">
    <text evidence="3">The sequence shown here is derived from an EMBL/GenBank/DDBJ whole genome shotgun (WGS) entry which is preliminary data.</text>
</comment>
<feature type="domain" description="Putative host cell surface-exposed lipoprotein Ltp-like HTH region" evidence="2">
    <location>
        <begin position="94"/>
        <end position="136"/>
    </location>
</feature>
<gene>
    <name evidence="3" type="ORF">JIG36_11580</name>
</gene>
<keyword evidence="1" id="KW-0732">Signal</keyword>
<feature type="domain" description="Putative host cell surface-exposed lipoprotein Ltp-like HTH region" evidence="2">
    <location>
        <begin position="49"/>
        <end position="89"/>
    </location>
</feature>
<keyword evidence="3" id="KW-0449">Lipoprotein</keyword>
<dbReference type="RefSeq" id="WP_203376103.1">
    <property type="nucleotide sequence ID" value="NZ_JAENHP010000003.1"/>
</dbReference>
<dbReference type="Pfam" id="PF07553">
    <property type="entry name" value="Lipoprotein_Ltp"/>
    <property type="match status" value="2"/>
</dbReference>
<dbReference type="EMBL" id="JAENHP010000003">
    <property type="protein sequence ID" value="MBM2616197.1"/>
    <property type="molecule type" value="Genomic_DNA"/>
</dbReference>
<evidence type="ECO:0000256" key="1">
    <source>
        <dbReference type="SAM" id="SignalP"/>
    </source>
</evidence>
<keyword evidence="4" id="KW-1185">Reference proteome</keyword>
<feature type="chain" id="PRO_5047211236" evidence="1">
    <location>
        <begin position="27"/>
        <end position="140"/>
    </location>
</feature>
<accession>A0ABS2A8N7</accession>
<dbReference type="InterPro" id="IPR011434">
    <property type="entry name" value="Ltp-like_HTH"/>
</dbReference>
<reference evidence="3 4" key="1">
    <citation type="submission" date="2021-01" db="EMBL/GenBank/DDBJ databases">
        <title>Actinoplanes sp. nov. LDG1-06 isolated from lichen.</title>
        <authorList>
            <person name="Saeng-In P."/>
            <person name="Phongsopitanun W."/>
            <person name="Kanchanasin P."/>
            <person name="Yuki M."/>
            <person name="Kudo T."/>
            <person name="Ohkuma M."/>
            <person name="Tanasupawat S."/>
        </authorList>
    </citation>
    <scope>NUCLEOTIDE SEQUENCE [LARGE SCALE GENOMIC DNA]</scope>
    <source>
        <strain evidence="3 4">LDG1-06</strain>
    </source>
</reference>
<dbReference type="Proteomes" id="UP000632138">
    <property type="component" value="Unassembled WGS sequence"/>
</dbReference>